<comment type="caution">
    <text evidence="1">The sequence shown here is derived from an EMBL/GenBank/DDBJ whole genome shotgun (WGS) entry which is preliminary data.</text>
</comment>
<dbReference type="AlphaFoldDB" id="I1DV06"/>
<proteinExistence type="predicted"/>
<gene>
    <name evidence="1" type="ORF">RNAN_0854</name>
</gene>
<organism evidence="1 2">
    <name type="scientific">Rheinheimera nanhaiensis E407-8</name>
    <dbReference type="NCBI Taxonomy" id="562729"/>
    <lineage>
        <taxon>Bacteria</taxon>
        <taxon>Pseudomonadati</taxon>
        <taxon>Pseudomonadota</taxon>
        <taxon>Gammaproteobacteria</taxon>
        <taxon>Chromatiales</taxon>
        <taxon>Chromatiaceae</taxon>
        <taxon>Rheinheimera</taxon>
    </lineage>
</organism>
<sequence length="40" mass="4556">MKNTPTKGAVMAEKRQPQLPFFIVEHQRNNALKLHAAVLQ</sequence>
<reference evidence="1 2" key="1">
    <citation type="journal article" date="2012" name="J. Bacteriol.">
        <title>Genome Sequence of the Protease-Producing Bacterium Rheinheimera nanhaiensis E407-8T, Isolated from Deep-Sea Sediment of the South China Sea.</title>
        <authorList>
            <person name="Zhang X.-Y."/>
            <person name="Zhang Y.-J."/>
            <person name="Qin Q.-L."/>
            <person name="Xie B.-B."/>
            <person name="Chen X.-L."/>
            <person name="Zhou B.-C."/>
            <person name="Zhang Y.-Z."/>
        </authorList>
    </citation>
    <scope>NUCLEOTIDE SEQUENCE [LARGE SCALE GENOMIC DNA]</scope>
    <source>
        <strain evidence="1 2">E407-8</strain>
    </source>
</reference>
<keyword evidence="2" id="KW-1185">Reference proteome</keyword>
<evidence type="ECO:0000313" key="2">
    <source>
        <dbReference type="Proteomes" id="UP000004374"/>
    </source>
</evidence>
<evidence type="ECO:0000313" key="1">
    <source>
        <dbReference type="EMBL" id="GAB57884.1"/>
    </source>
</evidence>
<name>I1DV06_9GAMM</name>
<accession>I1DV06</accession>
<protein>
    <submittedName>
        <fullName evidence="1">Uncharacterized protein</fullName>
    </submittedName>
</protein>
<dbReference type="EMBL" id="BAFK01000003">
    <property type="protein sequence ID" value="GAB57884.1"/>
    <property type="molecule type" value="Genomic_DNA"/>
</dbReference>
<dbReference type="Proteomes" id="UP000004374">
    <property type="component" value="Unassembled WGS sequence"/>
</dbReference>